<gene>
    <name evidence="7" type="ORF">MPRG_34980</name>
</gene>
<dbReference type="PROSITE" id="PS00862">
    <property type="entry name" value="OX2_COVAL_FAD"/>
    <property type="match status" value="1"/>
</dbReference>
<keyword evidence="8" id="KW-1185">Reference proteome</keyword>
<sequence>MADMSTASAVGRPNLLGGRVILPHDADYDDARALYNAMIDKRPAMIARCGSVDDVTASLAFARASGLAVAVRGGGHSGPGFGTVDGGIVIDLSPMDRIDVNADARTVRVQGGATWGQVDSATHGFGLATPSGVIATTGVGGLTLGGGHGYLSRKYGLTIDNLLEAEVVLADGRVVIASESDHPDLFWALRGGGGNFGVVTSFTFRLHPVQSVICGPTAWPGAATADILSWFRDFIPAQDEDLYGFFATMTVPPGDPFPPEFHLQKACSVVWCYTGDPARADEVFAPVRQMKPAFDGIGAAPYPALQSTFDGLYPKGLQWYWRGDFFRTIDDGAVGAHARFVEELPTMHSAMHLYPIDGAVHRVGQTETAWSYRDVNFSQVIVGVDPDPANGPALRRFTADYWEATHPYSAGGAYINFMMDEGQERVRATYGPNYRRLTEIKAEFDPENTFRINQNITPAR</sequence>
<evidence type="ECO:0000256" key="3">
    <source>
        <dbReference type="ARBA" id="ARBA00022630"/>
    </source>
</evidence>
<dbReference type="InterPro" id="IPR016166">
    <property type="entry name" value="FAD-bd_PCMH"/>
</dbReference>
<dbReference type="Pfam" id="PF08031">
    <property type="entry name" value="BBE"/>
    <property type="match status" value="1"/>
</dbReference>
<feature type="domain" description="FAD-binding PCMH-type" evidence="6">
    <location>
        <begin position="38"/>
        <end position="209"/>
    </location>
</feature>
<dbReference type="InterPro" id="IPR016169">
    <property type="entry name" value="FAD-bd_PCMH_sub2"/>
</dbReference>
<protein>
    <submittedName>
        <fullName evidence="7">Oxidoreductase</fullName>
    </submittedName>
</protein>
<evidence type="ECO:0000256" key="5">
    <source>
        <dbReference type="ARBA" id="ARBA00023002"/>
    </source>
</evidence>
<accession>A0ABQ1C7D0</accession>
<comment type="caution">
    <text evidence="7">The sequence shown here is derived from an EMBL/GenBank/DDBJ whole genome shotgun (WGS) entry which is preliminary data.</text>
</comment>
<evidence type="ECO:0000256" key="1">
    <source>
        <dbReference type="ARBA" id="ARBA00001974"/>
    </source>
</evidence>
<name>A0ABQ1C7D0_9MYCO</name>
<keyword evidence="4" id="KW-0274">FAD</keyword>
<dbReference type="InterPro" id="IPR012951">
    <property type="entry name" value="BBE"/>
</dbReference>
<dbReference type="Gene3D" id="3.30.43.10">
    <property type="entry name" value="Uridine Diphospho-n-acetylenolpyruvylglucosamine Reductase, domain 2"/>
    <property type="match status" value="1"/>
</dbReference>
<reference evidence="7 8" key="1">
    <citation type="journal article" date="2019" name="Emerg. Microbes Infect.">
        <title>Comprehensive subspecies identification of 175 nontuberculous mycobacteria species based on 7547 genomic profiles.</title>
        <authorList>
            <person name="Matsumoto Y."/>
            <person name="Kinjo T."/>
            <person name="Motooka D."/>
            <person name="Nabeya D."/>
            <person name="Jung N."/>
            <person name="Uechi K."/>
            <person name="Horii T."/>
            <person name="Iida T."/>
            <person name="Fujita J."/>
            <person name="Nakamura S."/>
        </authorList>
    </citation>
    <scope>NUCLEOTIDE SEQUENCE [LARGE SCALE GENOMIC DNA]</scope>
    <source>
        <strain evidence="7 8">JCM 18565</strain>
    </source>
</reference>
<evidence type="ECO:0000259" key="6">
    <source>
        <dbReference type="PROSITE" id="PS51387"/>
    </source>
</evidence>
<dbReference type="InterPro" id="IPR016167">
    <property type="entry name" value="FAD-bd_PCMH_sub1"/>
</dbReference>
<dbReference type="InterPro" id="IPR006094">
    <property type="entry name" value="Oxid_FAD_bind_N"/>
</dbReference>
<comment type="similarity">
    <text evidence="2">Belongs to the oxygen-dependent FAD-linked oxidoreductase family.</text>
</comment>
<proteinExistence type="inferred from homology"/>
<evidence type="ECO:0000313" key="8">
    <source>
        <dbReference type="Proteomes" id="UP000465240"/>
    </source>
</evidence>
<dbReference type="Proteomes" id="UP000465240">
    <property type="component" value="Unassembled WGS sequence"/>
</dbReference>
<organism evidence="7 8">
    <name type="scientific">Mycobacterium paragordonae</name>
    <dbReference type="NCBI Taxonomy" id="1389713"/>
    <lineage>
        <taxon>Bacteria</taxon>
        <taxon>Bacillati</taxon>
        <taxon>Actinomycetota</taxon>
        <taxon>Actinomycetes</taxon>
        <taxon>Mycobacteriales</taxon>
        <taxon>Mycobacteriaceae</taxon>
        <taxon>Mycobacterium</taxon>
    </lineage>
</organism>
<dbReference type="PANTHER" id="PTHR42973:SF39">
    <property type="entry name" value="FAD-BINDING PCMH-TYPE DOMAIN-CONTAINING PROTEIN"/>
    <property type="match status" value="1"/>
</dbReference>
<dbReference type="InterPro" id="IPR006093">
    <property type="entry name" value="Oxy_OxRdtase_FAD_BS"/>
</dbReference>
<dbReference type="InterPro" id="IPR036318">
    <property type="entry name" value="FAD-bd_PCMH-like_sf"/>
</dbReference>
<dbReference type="Pfam" id="PF01565">
    <property type="entry name" value="FAD_binding_4"/>
    <property type="match status" value="1"/>
</dbReference>
<evidence type="ECO:0000256" key="2">
    <source>
        <dbReference type="ARBA" id="ARBA00005466"/>
    </source>
</evidence>
<comment type="cofactor">
    <cofactor evidence="1">
        <name>FAD</name>
        <dbReference type="ChEBI" id="CHEBI:57692"/>
    </cofactor>
</comment>
<dbReference type="EMBL" id="BLKX01000001">
    <property type="protein sequence ID" value="GFG80222.1"/>
    <property type="molecule type" value="Genomic_DNA"/>
</dbReference>
<dbReference type="SUPFAM" id="SSF56176">
    <property type="entry name" value="FAD-binding/transporter-associated domain-like"/>
    <property type="match status" value="1"/>
</dbReference>
<keyword evidence="3" id="KW-0285">Flavoprotein</keyword>
<dbReference type="PANTHER" id="PTHR42973">
    <property type="entry name" value="BINDING OXIDOREDUCTASE, PUTATIVE (AFU_ORTHOLOGUE AFUA_1G17690)-RELATED"/>
    <property type="match status" value="1"/>
</dbReference>
<evidence type="ECO:0000256" key="4">
    <source>
        <dbReference type="ARBA" id="ARBA00022827"/>
    </source>
</evidence>
<keyword evidence="5" id="KW-0560">Oxidoreductase</keyword>
<dbReference type="PROSITE" id="PS51387">
    <property type="entry name" value="FAD_PCMH"/>
    <property type="match status" value="1"/>
</dbReference>
<dbReference type="InterPro" id="IPR050416">
    <property type="entry name" value="FAD-linked_Oxidoreductase"/>
</dbReference>
<evidence type="ECO:0000313" key="7">
    <source>
        <dbReference type="EMBL" id="GFG80222.1"/>
    </source>
</evidence>
<dbReference type="Gene3D" id="3.30.465.10">
    <property type="match status" value="1"/>
</dbReference>
<dbReference type="Gene3D" id="3.40.462.20">
    <property type="match status" value="1"/>
</dbReference>